<dbReference type="Proteomes" id="UP001295684">
    <property type="component" value="Unassembled WGS sequence"/>
</dbReference>
<dbReference type="EMBL" id="CAMPGE010025070">
    <property type="protein sequence ID" value="CAI2382865.1"/>
    <property type="molecule type" value="Genomic_DNA"/>
</dbReference>
<accession>A0AAD2D7Y7</accession>
<keyword evidence="3" id="KW-1185">Reference proteome</keyword>
<feature type="transmembrane region" description="Helical" evidence="1">
    <location>
        <begin position="21"/>
        <end position="40"/>
    </location>
</feature>
<reference evidence="2" key="1">
    <citation type="submission" date="2023-07" db="EMBL/GenBank/DDBJ databases">
        <authorList>
            <consortium name="AG Swart"/>
            <person name="Singh M."/>
            <person name="Singh A."/>
            <person name="Seah K."/>
            <person name="Emmerich C."/>
        </authorList>
    </citation>
    <scope>NUCLEOTIDE SEQUENCE</scope>
    <source>
        <strain evidence="2">DP1</strain>
    </source>
</reference>
<comment type="caution">
    <text evidence="2">The sequence shown here is derived from an EMBL/GenBank/DDBJ whole genome shotgun (WGS) entry which is preliminary data.</text>
</comment>
<protein>
    <submittedName>
        <fullName evidence="2">Uncharacterized protein</fullName>
    </submittedName>
</protein>
<sequence length="67" mass="7595">MISLLIYRRILSVVDQKMLSTSILTTCASFAKIAVLLAIFPLQLNLSLFFQIFPLCNPKLRIINIRG</sequence>
<gene>
    <name evidence="2" type="ORF">ECRASSUSDP1_LOCUS24353</name>
</gene>
<evidence type="ECO:0000313" key="3">
    <source>
        <dbReference type="Proteomes" id="UP001295684"/>
    </source>
</evidence>
<organism evidence="2 3">
    <name type="scientific">Euplotes crassus</name>
    <dbReference type="NCBI Taxonomy" id="5936"/>
    <lineage>
        <taxon>Eukaryota</taxon>
        <taxon>Sar</taxon>
        <taxon>Alveolata</taxon>
        <taxon>Ciliophora</taxon>
        <taxon>Intramacronucleata</taxon>
        <taxon>Spirotrichea</taxon>
        <taxon>Hypotrichia</taxon>
        <taxon>Euplotida</taxon>
        <taxon>Euplotidae</taxon>
        <taxon>Moneuplotes</taxon>
    </lineage>
</organism>
<name>A0AAD2D7Y7_EUPCR</name>
<keyword evidence="1" id="KW-1133">Transmembrane helix</keyword>
<evidence type="ECO:0000256" key="1">
    <source>
        <dbReference type="SAM" id="Phobius"/>
    </source>
</evidence>
<dbReference type="AlphaFoldDB" id="A0AAD2D7Y7"/>
<evidence type="ECO:0000313" key="2">
    <source>
        <dbReference type="EMBL" id="CAI2382865.1"/>
    </source>
</evidence>
<proteinExistence type="predicted"/>
<keyword evidence="1" id="KW-0812">Transmembrane</keyword>
<keyword evidence="1" id="KW-0472">Membrane</keyword>